<keyword evidence="7 8" id="KW-0472">Membrane</keyword>
<feature type="transmembrane region" description="Helical" evidence="8">
    <location>
        <begin position="102"/>
        <end position="120"/>
    </location>
</feature>
<dbReference type="EMBL" id="JACHIV010000001">
    <property type="protein sequence ID" value="MBB5070327.1"/>
    <property type="molecule type" value="Genomic_DNA"/>
</dbReference>
<keyword evidence="5 8" id="KW-0812">Transmembrane</keyword>
<feature type="transmembrane region" description="Helical" evidence="8">
    <location>
        <begin position="204"/>
        <end position="226"/>
    </location>
</feature>
<sequence>MLQTIALLFAGVAAGALNAVGGGGKFIALPALVAAGLPPVAANASSTVALLPGALAGAWAYRGDIVQVGSPPRSALTVASLLGSAVGAALLLVLPAATFDAAVPWLLAFATVVLAFGRSLSRLLTAAIGRSVHLGAWGVLIGQFVLAGYGGYFGGAVGILMLALWNVGLGIDPAAGNSARIVQLAAIYATAAGFFLIASDVLSYPVQVAAVLVGAATGGFAGAHWARKLPAPVLRGIVLTTAVMMTVVYFARG</sequence>
<feature type="transmembrane region" description="Helical" evidence="8">
    <location>
        <begin position="127"/>
        <end position="146"/>
    </location>
</feature>
<dbReference type="Proteomes" id="UP000580474">
    <property type="component" value="Unassembled WGS sequence"/>
</dbReference>
<keyword evidence="3" id="KW-0813">Transport</keyword>
<dbReference type="AlphaFoldDB" id="A0A840NQ08"/>
<keyword evidence="10" id="KW-1185">Reference proteome</keyword>
<evidence type="ECO:0000256" key="3">
    <source>
        <dbReference type="ARBA" id="ARBA00022448"/>
    </source>
</evidence>
<dbReference type="PANTHER" id="PTHR30269">
    <property type="entry name" value="TRANSMEMBRANE PROTEIN YFCA"/>
    <property type="match status" value="1"/>
</dbReference>
<evidence type="ECO:0000256" key="2">
    <source>
        <dbReference type="ARBA" id="ARBA00009142"/>
    </source>
</evidence>
<name>A0A840NQ08_9PSEU</name>
<feature type="transmembrane region" description="Helical" evidence="8">
    <location>
        <begin position="75"/>
        <end position="96"/>
    </location>
</feature>
<organism evidence="9 10">
    <name type="scientific">Saccharopolyspora gloriosae</name>
    <dbReference type="NCBI Taxonomy" id="455344"/>
    <lineage>
        <taxon>Bacteria</taxon>
        <taxon>Bacillati</taxon>
        <taxon>Actinomycetota</taxon>
        <taxon>Actinomycetes</taxon>
        <taxon>Pseudonocardiales</taxon>
        <taxon>Pseudonocardiaceae</taxon>
        <taxon>Saccharopolyspora</taxon>
    </lineage>
</organism>
<evidence type="ECO:0000256" key="8">
    <source>
        <dbReference type="RuleBase" id="RU363041"/>
    </source>
</evidence>
<evidence type="ECO:0000256" key="1">
    <source>
        <dbReference type="ARBA" id="ARBA00004651"/>
    </source>
</evidence>
<feature type="transmembrane region" description="Helical" evidence="8">
    <location>
        <begin position="181"/>
        <end position="198"/>
    </location>
</feature>
<gene>
    <name evidence="9" type="ORF">BJ969_003415</name>
</gene>
<evidence type="ECO:0000256" key="7">
    <source>
        <dbReference type="ARBA" id="ARBA00023136"/>
    </source>
</evidence>
<comment type="similarity">
    <text evidence="2 8">Belongs to the 4-toluene sulfonate uptake permease (TSUP) (TC 2.A.102) family.</text>
</comment>
<proteinExistence type="inferred from homology"/>
<dbReference type="InterPro" id="IPR052017">
    <property type="entry name" value="TSUP"/>
</dbReference>
<reference evidence="9 10" key="1">
    <citation type="submission" date="2020-08" db="EMBL/GenBank/DDBJ databases">
        <title>Sequencing the genomes of 1000 actinobacteria strains.</title>
        <authorList>
            <person name="Klenk H.-P."/>
        </authorList>
    </citation>
    <scope>NUCLEOTIDE SEQUENCE [LARGE SCALE GENOMIC DNA]</scope>
    <source>
        <strain evidence="9 10">DSM 45582</strain>
    </source>
</reference>
<feature type="transmembrane region" description="Helical" evidence="8">
    <location>
        <begin position="45"/>
        <end position="63"/>
    </location>
</feature>
<keyword evidence="6 8" id="KW-1133">Transmembrane helix</keyword>
<evidence type="ECO:0000313" key="9">
    <source>
        <dbReference type="EMBL" id="MBB5070327.1"/>
    </source>
</evidence>
<dbReference type="PANTHER" id="PTHR30269:SF0">
    <property type="entry name" value="MEMBRANE TRANSPORTER PROTEIN YFCA-RELATED"/>
    <property type="match status" value="1"/>
</dbReference>
<comment type="subcellular location">
    <subcellularLocation>
        <location evidence="1 8">Cell membrane</location>
        <topology evidence="1 8">Multi-pass membrane protein</topology>
    </subcellularLocation>
</comment>
<feature type="transmembrane region" description="Helical" evidence="8">
    <location>
        <begin position="233"/>
        <end position="251"/>
    </location>
</feature>
<dbReference type="RefSeq" id="WP_184479876.1">
    <property type="nucleotide sequence ID" value="NZ_JACHIV010000001.1"/>
</dbReference>
<comment type="caution">
    <text evidence="9">The sequence shown here is derived from an EMBL/GenBank/DDBJ whole genome shotgun (WGS) entry which is preliminary data.</text>
</comment>
<dbReference type="InterPro" id="IPR002781">
    <property type="entry name" value="TM_pro_TauE-like"/>
</dbReference>
<dbReference type="GO" id="GO:0005886">
    <property type="term" value="C:plasma membrane"/>
    <property type="evidence" value="ECO:0007669"/>
    <property type="project" value="UniProtKB-SubCell"/>
</dbReference>
<protein>
    <recommendedName>
        <fullName evidence="8">Probable membrane transporter protein</fullName>
    </recommendedName>
</protein>
<accession>A0A840NQ08</accession>
<dbReference type="Pfam" id="PF01925">
    <property type="entry name" value="TauE"/>
    <property type="match status" value="1"/>
</dbReference>
<evidence type="ECO:0000256" key="4">
    <source>
        <dbReference type="ARBA" id="ARBA00022475"/>
    </source>
</evidence>
<evidence type="ECO:0000256" key="5">
    <source>
        <dbReference type="ARBA" id="ARBA00022692"/>
    </source>
</evidence>
<evidence type="ECO:0000313" key="10">
    <source>
        <dbReference type="Proteomes" id="UP000580474"/>
    </source>
</evidence>
<keyword evidence="4 8" id="KW-1003">Cell membrane</keyword>
<evidence type="ECO:0000256" key="6">
    <source>
        <dbReference type="ARBA" id="ARBA00022989"/>
    </source>
</evidence>